<dbReference type="EMBL" id="QOQF01000001">
    <property type="protein sequence ID" value="RCL78475.1"/>
    <property type="molecule type" value="Genomic_DNA"/>
</dbReference>
<protein>
    <submittedName>
        <fullName evidence="2">Universal stress protein</fullName>
    </submittedName>
</protein>
<dbReference type="Pfam" id="PF00582">
    <property type="entry name" value="Usp"/>
    <property type="match status" value="1"/>
</dbReference>
<evidence type="ECO:0000313" key="3">
    <source>
        <dbReference type="Proteomes" id="UP000252132"/>
    </source>
</evidence>
<feature type="domain" description="UspA" evidence="1">
    <location>
        <begin position="9"/>
        <end position="117"/>
    </location>
</feature>
<comment type="caution">
    <text evidence="2">The sequence shown here is derived from an EMBL/GenBank/DDBJ whole genome shotgun (WGS) entry which is preliminary data.</text>
</comment>
<dbReference type="AlphaFoldDB" id="A0A368E4W3"/>
<dbReference type="InterPro" id="IPR014729">
    <property type="entry name" value="Rossmann-like_a/b/a_fold"/>
</dbReference>
<sequence length="158" mass="16869">MYKDAHLPRKFLVVVDGTPESRAALRWAERRAHGNGGQLALLVVLEPGGFEHWLGVETLMKEEAKENAEQILSELSAEVEKIAGRSPETHIMEGERIEQVMALINSDKTISTLVLAAGTDPAGPGPLVGALATGKAGFHIPVTVVPGELSDDEIDALT</sequence>
<organism evidence="2 3">
    <name type="scientific">PS1 clade bacterium</name>
    <dbReference type="NCBI Taxonomy" id="2175152"/>
    <lineage>
        <taxon>Bacteria</taxon>
        <taxon>Pseudomonadati</taxon>
        <taxon>Pseudomonadota</taxon>
        <taxon>Alphaproteobacteria</taxon>
        <taxon>PS1 clade</taxon>
    </lineage>
</organism>
<dbReference type="SUPFAM" id="SSF52402">
    <property type="entry name" value="Adenine nucleotide alpha hydrolases-like"/>
    <property type="match status" value="1"/>
</dbReference>
<gene>
    <name evidence="2" type="ORF">DBW69_00390</name>
</gene>
<dbReference type="Proteomes" id="UP000252132">
    <property type="component" value="Unassembled WGS sequence"/>
</dbReference>
<name>A0A368E4W3_9PROT</name>
<evidence type="ECO:0000259" key="1">
    <source>
        <dbReference type="Pfam" id="PF00582"/>
    </source>
</evidence>
<dbReference type="CDD" id="cd00293">
    <property type="entry name" value="USP-like"/>
    <property type="match status" value="1"/>
</dbReference>
<proteinExistence type="predicted"/>
<evidence type="ECO:0000313" key="2">
    <source>
        <dbReference type="EMBL" id="RCL78475.1"/>
    </source>
</evidence>
<dbReference type="InterPro" id="IPR006016">
    <property type="entry name" value="UspA"/>
</dbReference>
<accession>A0A368E4W3</accession>
<dbReference type="Gene3D" id="3.40.50.620">
    <property type="entry name" value="HUPs"/>
    <property type="match status" value="1"/>
</dbReference>
<reference evidence="2 3" key="1">
    <citation type="journal article" date="2018" name="Microbiome">
        <title>Fine metagenomic profile of the Mediterranean stratified and mixed water columns revealed by assembly and recruitment.</title>
        <authorList>
            <person name="Haro-Moreno J.M."/>
            <person name="Lopez-Perez M."/>
            <person name="De La Torre J.R."/>
            <person name="Picazo A."/>
            <person name="Camacho A."/>
            <person name="Rodriguez-Valera F."/>
        </authorList>
    </citation>
    <scope>NUCLEOTIDE SEQUENCE [LARGE SCALE GENOMIC DNA]</scope>
    <source>
        <strain evidence="2">MED-G55</strain>
    </source>
</reference>